<gene>
    <name evidence="1" type="ORF">BN874_480002</name>
</gene>
<name>A0A7U7J3T2_9GAMM</name>
<dbReference type="RefSeq" id="WP_195912210.1">
    <property type="nucleotide sequence ID" value="NZ_CBTK010000263.1"/>
</dbReference>
<protein>
    <recommendedName>
        <fullName evidence="3">DUF4351 domain-containing protein</fullName>
    </recommendedName>
</protein>
<dbReference type="AlphaFoldDB" id="A0A7U7J3T2"/>
<accession>A0A7U7J3T2</accession>
<dbReference type="EMBL" id="CBTK010000263">
    <property type="protein sequence ID" value="CDH46506.1"/>
    <property type="molecule type" value="Genomic_DNA"/>
</dbReference>
<evidence type="ECO:0000313" key="2">
    <source>
        <dbReference type="Proteomes" id="UP000019184"/>
    </source>
</evidence>
<evidence type="ECO:0000313" key="1">
    <source>
        <dbReference type="EMBL" id="CDH46506.1"/>
    </source>
</evidence>
<keyword evidence="2" id="KW-1185">Reference proteome</keyword>
<sequence>MLVRLVRRRFGDTVAAHSAPVLAQITEPTVLEDLGEALLDCADGEAWLAALADRR</sequence>
<evidence type="ECO:0008006" key="3">
    <source>
        <dbReference type="Google" id="ProtNLM"/>
    </source>
</evidence>
<organism evidence="1 2">
    <name type="scientific">Candidatus Contendobacter odensis Run_B_J11</name>
    <dbReference type="NCBI Taxonomy" id="1400861"/>
    <lineage>
        <taxon>Bacteria</taxon>
        <taxon>Pseudomonadati</taxon>
        <taxon>Pseudomonadota</taxon>
        <taxon>Gammaproteobacteria</taxon>
        <taxon>Candidatus Competibacteraceae</taxon>
        <taxon>Candidatus Contendibacter</taxon>
    </lineage>
</organism>
<reference evidence="1 2" key="1">
    <citation type="journal article" date="2014" name="ISME J.">
        <title>Candidatus Competibacter-lineage genomes retrieved from metagenomes reveal functional metabolic diversity.</title>
        <authorList>
            <person name="McIlroy S.J."/>
            <person name="Albertsen M."/>
            <person name="Andresen E.K."/>
            <person name="Saunders A.M."/>
            <person name="Kristiansen R."/>
            <person name="Stokholm-Bjerregaard M."/>
            <person name="Nielsen K.L."/>
            <person name="Nielsen P.H."/>
        </authorList>
    </citation>
    <scope>NUCLEOTIDE SEQUENCE [LARGE SCALE GENOMIC DNA]</scope>
    <source>
        <strain evidence="1 2">Run_B_J11</strain>
    </source>
</reference>
<dbReference type="Proteomes" id="UP000019184">
    <property type="component" value="Unassembled WGS sequence"/>
</dbReference>
<proteinExistence type="predicted"/>
<comment type="caution">
    <text evidence="1">The sequence shown here is derived from an EMBL/GenBank/DDBJ whole genome shotgun (WGS) entry which is preliminary data.</text>
</comment>